<dbReference type="GO" id="GO:0005179">
    <property type="term" value="F:hormone activity"/>
    <property type="evidence" value="ECO:0007669"/>
    <property type="project" value="InterPro"/>
</dbReference>
<feature type="transmembrane region" description="Helical" evidence="6">
    <location>
        <begin position="30"/>
        <end position="49"/>
    </location>
</feature>
<dbReference type="Pfam" id="PF03488">
    <property type="entry name" value="Ins_beta"/>
    <property type="match status" value="1"/>
</dbReference>
<dbReference type="InterPro" id="IPR003235">
    <property type="entry name" value="Nem_insulin-like_b-type"/>
</dbReference>
<evidence type="ECO:0000313" key="9">
    <source>
        <dbReference type="Proteomes" id="UP000605970"/>
    </source>
</evidence>
<keyword evidence="6" id="KW-0472">Membrane</keyword>
<dbReference type="EMBL" id="JABEBT010000028">
    <property type="protein sequence ID" value="KAF7636557.1"/>
    <property type="molecule type" value="Genomic_DNA"/>
</dbReference>
<keyword evidence="4" id="KW-0732">Signal</keyword>
<feature type="domain" description="Insulin-like" evidence="7">
    <location>
        <begin position="153"/>
        <end position="214"/>
    </location>
</feature>
<evidence type="ECO:0000256" key="5">
    <source>
        <dbReference type="ARBA" id="ARBA00023157"/>
    </source>
</evidence>
<evidence type="ECO:0000259" key="7">
    <source>
        <dbReference type="SMART" id="SM00078"/>
    </source>
</evidence>
<comment type="subcellular location">
    <subcellularLocation>
        <location evidence="1">Secreted</location>
    </subcellularLocation>
</comment>
<dbReference type="PROSITE" id="PS00262">
    <property type="entry name" value="INSULIN"/>
    <property type="match status" value="1"/>
</dbReference>
<dbReference type="OrthoDB" id="5887914at2759"/>
<evidence type="ECO:0000256" key="4">
    <source>
        <dbReference type="ARBA" id="ARBA00022729"/>
    </source>
</evidence>
<protein>
    <recommendedName>
        <fullName evidence="7">Insulin-like domain-containing protein</fullName>
    </recommendedName>
</protein>
<keyword evidence="6" id="KW-0812">Transmembrane</keyword>
<dbReference type="InterPro" id="IPR016179">
    <property type="entry name" value="Insulin-like"/>
</dbReference>
<dbReference type="InterPro" id="IPR036438">
    <property type="entry name" value="Insulin-like_sf"/>
</dbReference>
<sequence length="217" mass="25561">SQTVLTFNILYMLKIKITQNYFKRQHFRTCLFQSFQSFIILIFFINFTIGNISFSNEENNLNELERLNNDELNKNTIIFVLSNHISDQLLSGQRIRRNTERRLVSLSAENGNSFPWKKRYYVTRWHRRRFVPVNSKEDGGSLITSVEFSTEPRRLCGIKLTNRTRELCGDCGPANMQRVELMDKKADKTVASRERLTQMCCEKRCTDADIRSYCCRS</sequence>
<evidence type="ECO:0000313" key="8">
    <source>
        <dbReference type="EMBL" id="KAF7636557.1"/>
    </source>
</evidence>
<reference evidence="8" key="1">
    <citation type="journal article" date="2020" name="Ecol. Evol.">
        <title>Genome structure and content of the rice root-knot nematode (Meloidogyne graminicola).</title>
        <authorList>
            <person name="Phan N.T."/>
            <person name="Danchin E.G.J."/>
            <person name="Klopp C."/>
            <person name="Perfus-Barbeoch L."/>
            <person name="Kozlowski D.K."/>
            <person name="Koutsovoulos G.D."/>
            <person name="Lopez-Roques C."/>
            <person name="Bouchez O."/>
            <person name="Zahm M."/>
            <person name="Besnard G."/>
            <person name="Bellafiore S."/>
        </authorList>
    </citation>
    <scope>NUCLEOTIDE SEQUENCE</scope>
    <source>
        <strain evidence="8">VN-18</strain>
    </source>
</reference>
<dbReference type="AlphaFoldDB" id="A0A8S9ZTN4"/>
<evidence type="ECO:0000256" key="2">
    <source>
        <dbReference type="ARBA" id="ARBA00009034"/>
    </source>
</evidence>
<organism evidence="8 9">
    <name type="scientific">Meloidogyne graminicola</name>
    <dbReference type="NCBI Taxonomy" id="189291"/>
    <lineage>
        <taxon>Eukaryota</taxon>
        <taxon>Metazoa</taxon>
        <taxon>Ecdysozoa</taxon>
        <taxon>Nematoda</taxon>
        <taxon>Chromadorea</taxon>
        <taxon>Rhabditida</taxon>
        <taxon>Tylenchina</taxon>
        <taxon>Tylenchomorpha</taxon>
        <taxon>Tylenchoidea</taxon>
        <taxon>Meloidogynidae</taxon>
        <taxon>Meloidogyninae</taxon>
        <taxon>Meloidogyne</taxon>
    </lineage>
</organism>
<dbReference type="Gene3D" id="1.10.100.10">
    <property type="entry name" value="Insulin-like"/>
    <property type="match status" value="1"/>
</dbReference>
<gene>
    <name evidence="8" type="ORF">Mgra_00003946</name>
</gene>
<dbReference type="GO" id="GO:0005576">
    <property type="term" value="C:extracellular region"/>
    <property type="evidence" value="ECO:0007669"/>
    <property type="project" value="UniProtKB-SubCell"/>
</dbReference>
<dbReference type="Proteomes" id="UP000605970">
    <property type="component" value="Unassembled WGS sequence"/>
</dbReference>
<dbReference type="SUPFAM" id="SSF56994">
    <property type="entry name" value="Insulin-like"/>
    <property type="match status" value="1"/>
</dbReference>
<keyword evidence="6" id="KW-1133">Transmembrane helix</keyword>
<keyword evidence="5" id="KW-1015">Disulfide bond</keyword>
<evidence type="ECO:0000256" key="3">
    <source>
        <dbReference type="ARBA" id="ARBA00022525"/>
    </source>
</evidence>
<name>A0A8S9ZTN4_9BILA</name>
<accession>A0A8S9ZTN4</accession>
<dbReference type="InterPro" id="IPR022353">
    <property type="entry name" value="Insulin_CS"/>
</dbReference>
<proteinExistence type="inferred from homology"/>
<comment type="similarity">
    <text evidence="2">Belongs to the insulin family.</text>
</comment>
<comment type="caution">
    <text evidence="8">The sequence shown here is derived from an EMBL/GenBank/DDBJ whole genome shotgun (WGS) entry which is preliminary data.</text>
</comment>
<evidence type="ECO:0000256" key="1">
    <source>
        <dbReference type="ARBA" id="ARBA00004613"/>
    </source>
</evidence>
<evidence type="ECO:0000256" key="6">
    <source>
        <dbReference type="SAM" id="Phobius"/>
    </source>
</evidence>
<feature type="non-terminal residue" evidence="8">
    <location>
        <position position="217"/>
    </location>
</feature>
<dbReference type="SMART" id="SM00078">
    <property type="entry name" value="IlGF"/>
    <property type="match status" value="1"/>
</dbReference>
<keyword evidence="9" id="KW-1185">Reference proteome</keyword>
<keyword evidence="3" id="KW-0964">Secreted</keyword>